<accession>A0A8B4H778</accession>
<dbReference type="AlphaFoldDB" id="A0A8B4H778"/>
<gene>
    <name evidence="3" type="ORF">NCTC10254_01363</name>
</gene>
<reference evidence="3 4" key="1">
    <citation type="submission" date="2018-06" db="EMBL/GenBank/DDBJ databases">
        <authorList>
            <consortium name="Pathogen Informatics"/>
            <person name="Doyle S."/>
        </authorList>
    </citation>
    <scope>NUCLEOTIDE SEQUENCE [LARGE SCALE GENOMIC DNA]</scope>
    <source>
        <strain evidence="3 4">NCTC10254</strain>
    </source>
</reference>
<proteinExistence type="predicted"/>
<feature type="transmembrane region" description="Helical" evidence="2">
    <location>
        <begin position="56"/>
        <end position="77"/>
    </location>
</feature>
<dbReference type="EMBL" id="UARK01000009">
    <property type="protein sequence ID" value="SPW28420.1"/>
    <property type="molecule type" value="Genomic_DNA"/>
</dbReference>
<name>A0A8B4H778_9CORY</name>
<feature type="compositionally biased region" description="Basic residues" evidence="1">
    <location>
        <begin position="88"/>
        <end position="102"/>
    </location>
</feature>
<keyword evidence="2" id="KW-1133">Transmembrane helix</keyword>
<evidence type="ECO:0000313" key="3">
    <source>
        <dbReference type="EMBL" id="SPW28420.1"/>
    </source>
</evidence>
<feature type="region of interest" description="Disordered" evidence="1">
    <location>
        <begin position="24"/>
        <end position="43"/>
    </location>
</feature>
<evidence type="ECO:0000256" key="2">
    <source>
        <dbReference type="SAM" id="Phobius"/>
    </source>
</evidence>
<keyword evidence="2" id="KW-0812">Transmembrane</keyword>
<organism evidence="3 4">
    <name type="scientific">Corynebacterium matruchotii</name>
    <dbReference type="NCBI Taxonomy" id="43768"/>
    <lineage>
        <taxon>Bacteria</taxon>
        <taxon>Bacillati</taxon>
        <taxon>Actinomycetota</taxon>
        <taxon>Actinomycetes</taxon>
        <taxon>Mycobacteriales</taxon>
        <taxon>Corynebacteriaceae</taxon>
        <taxon>Corynebacterium</taxon>
    </lineage>
</organism>
<protein>
    <submittedName>
        <fullName evidence="3">Uncharacterized protein</fullName>
    </submittedName>
</protein>
<comment type="caution">
    <text evidence="3">The sequence shown here is derived from an EMBL/GenBank/DDBJ whole genome shotgun (WGS) entry which is preliminary data.</text>
</comment>
<feature type="region of interest" description="Disordered" evidence="1">
    <location>
        <begin position="83"/>
        <end position="102"/>
    </location>
</feature>
<sequence length="102" mass="11316">MRRSSGAWNTAAWSTMERTAAVVCSSGPTREITPRAGMDMGRPSMVRVRRSMRSRCAWAIGSEIAIGSLVGFTNTWVASSPMPLPMRVMRKSSSPRRRSQIR</sequence>
<keyword evidence="2" id="KW-0472">Membrane</keyword>
<evidence type="ECO:0000256" key="1">
    <source>
        <dbReference type="SAM" id="MobiDB-lite"/>
    </source>
</evidence>
<evidence type="ECO:0000313" key="4">
    <source>
        <dbReference type="Proteomes" id="UP000249886"/>
    </source>
</evidence>
<dbReference type="Proteomes" id="UP000249886">
    <property type="component" value="Unassembled WGS sequence"/>
</dbReference>